<evidence type="ECO:0000313" key="1">
    <source>
        <dbReference type="EMBL" id="SFS64058.1"/>
    </source>
</evidence>
<organism evidence="1 2">
    <name type="scientific">Marininema halotolerans</name>
    <dbReference type="NCBI Taxonomy" id="1155944"/>
    <lineage>
        <taxon>Bacteria</taxon>
        <taxon>Bacillati</taxon>
        <taxon>Bacillota</taxon>
        <taxon>Bacilli</taxon>
        <taxon>Bacillales</taxon>
        <taxon>Thermoactinomycetaceae</taxon>
        <taxon>Marininema</taxon>
    </lineage>
</organism>
<dbReference type="EMBL" id="FPAA01000005">
    <property type="protein sequence ID" value="SFS64058.1"/>
    <property type="molecule type" value="Genomic_DNA"/>
</dbReference>
<evidence type="ECO:0000313" key="2">
    <source>
        <dbReference type="Proteomes" id="UP000198660"/>
    </source>
</evidence>
<dbReference type="AlphaFoldDB" id="A0A1I6RHW7"/>
<keyword evidence="2" id="KW-1185">Reference proteome</keyword>
<reference evidence="2" key="1">
    <citation type="submission" date="2016-10" db="EMBL/GenBank/DDBJ databases">
        <authorList>
            <person name="Varghese N."/>
            <person name="Submissions S."/>
        </authorList>
    </citation>
    <scope>NUCLEOTIDE SEQUENCE [LARGE SCALE GENOMIC DNA]</scope>
    <source>
        <strain evidence="2">DSM 45789</strain>
    </source>
</reference>
<proteinExistence type="predicted"/>
<dbReference type="OrthoDB" id="2921521at2"/>
<dbReference type="RefSeq" id="WP_091836336.1">
    <property type="nucleotide sequence ID" value="NZ_FPAA01000005.1"/>
</dbReference>
<gene>
    <name evidence="1" type="ORF">SAMN05444972_10590</name>
</gene>
<accession>A0A1I6RHW7</accession>
<dbReference type="Proteomes" id="UP000198660">
    <property type="component" value="Unassembled WGS sequence"/>
</dbReference>
<protein>
    <submittedName>
        <fullName evidence="1">Uncharacterized protein</fullName>
    </submittedName>
</protein>
<name>A0A1I6RHW7_9BACL</name>
<sequence>MKALRTSELLKIIQPYTFFDWDNEQDSQQKSVVNLAIPESKHPLAHQIYDPSWWGFDAIDNPHAPLFLNEQNWISLEVSFFSWLQPAIECWLKEDEIIATPYLNHDWWCYFDDKEPNGVMHRKWVQNDDKHYKKLLILTSTITNQPVLRDNYRAATLHSYDEFIALEKMAVKGIPLLFLTQGKMVISVTDYLTVKIEFCDHETKEIVMRMLDELIGIHLLE</sequence>